<dbReference type="InterPro" id="IPR037523">
    <property type="entry name" value="VOC_core"/>
</dbReference>
<feature type="domain" description="VOC" evidence="2">
    <location>
        <begin position="3"/>
        <end position="150"/>
    </location>
</feature>
<dbReference type="Pfam" id="PF00903">
    <property type="entry name" value="Glyoxalase"/>
    <property type="match status" value="1"/>
</dbReference>
<dbReference type="PROSITE" id="PS51819">
    <property type="entry name" value="VOC"/>
    <property type="match status" value="1"/>
</dbReference>
<comment type="caution">
    <text evidence="3">The sequence shown here is derived from an EMBL/GenBank/DDBJ whole genome shotgun (WGS) entry which is preliminary data.</text>
</comment>
<sequence length="158" mass="17802">MRGVWHFSFTVADIDRSVAFYRDLLGFELVHQQEQNNDYTRRLVGYDDADLRIAQLRVPGQPRGLSTHDLELVEYRTPRGEPFGPGHRHRPGAAHLAMCVEDALAEHARLVDNGVRFVSPPQEITAGINRGGYTCYFTDPDDITLELVQPPVRTGDMG</sequence>
<dbReference type="InterPro" id="IPR029068">
    <property type="entry name" value="Glyas_Bleomycin-R_OHBP_Dase"/>
</dbReference>
<dbReference type="InterPro" id="IPR051785">
    <property type="entry name" value="MMCE/EMCE_epimerase"/>
</dbReference>
<dbReference type="Gene3D" id="3.10.180.10">
    <property type="entry name" value="2,3-Dihydroxybiphenyl 1,2-Dioxygenase, domain 1"/>
    <property type="match status" value="1"/>
</dbReference>
<organism evidence="3 4">
    <name type="scientific">Paractinoplanes bogorensis</name>
    <dbReference type="NCBI Taxonomy" id="1610840"/>
    <lineage>
        <taxon>Bacteria</taxon>
        <taxon>Bacillati</taxon>
        <taxon>Actinomycetota</taxon>
        <taxon>Actinomycetes</taxon>
        <taxon>Micromonosporales</taxon>
        <taxon>Micromonosporaceae</taxon>
        <taxon>Paractinoplanes</taxon>
    </lineage>
</organism>
<dbReference type="RefSeq" id="WP_215795001.1">
    <property type="nucleotide sequence ID" value="NZ_JAHKKG010000016.1"/>
</dbReference>
<evidence type="ECO:0000313" key="4">
    <source>
        <dbReference type="Proteomes" id="UP001519654"/>
    </source>
</evidence>
<dbReference type="SUPFAM" id="SSF54593">
    <property type="entry name" value="Glyoxalase/Bleomycin resistance protein/Dihydroxybiphenyl dioxygenase"/>
    <property type="match status" value="1"/>
</dbReference>
<dbReference type="Proteomes" id="UP001519654">
    <property type="component" value="Unassembled WGS sequence"/>
</dbReference>
<keyword evidence="1" id="KW-0479">Metal-binding</keyword>
<proteinExistence type="predicted"/>
<name>A0ABS5Z3C8_9ACTN</name>
<accession>A0ABS5Z3C8</accession>
<gene>
    <name evidence="3" type="ORF">KOI35_40760</name>
</gene>
<dbReference type="InterPro" id="IPR004360">
    <property type="entry name" value="Glyas_Fos-R_dOase_dom"/>
</dbReference>
<reference evidence="3 4" key="1">
    <citation type="submission" date="2021-06" db="EMBL/GenBank/DDBJ databases">
        <title>Actinoplanes lichenicola sp. nov., and Actinoplanes ovalisporus sp. nov., isolated from lichen in Thailand.</title>
        <authorList>
            <person name="Saeng-In P."/>
            <person name="Kanchanasin P."/>
            <person name="Yuki M."/>
            <person name="Kudo T."/>
            <person name="Ohkuma M."/>
            <person name="Phongsopitanun W."/>
            <person name="Tanasupawat S."/>
        </authorList>
    </citation>
    <scope>NUCLEOTIDE SEQUENCE [LARGE SCALE GENOMIC DNA]</scope>
    <source>
        <strain evidence="3 4">NBRC 110975</strain>
    </source>
</reference>
<keyword evidence="4" id="KW-1185">Reference proteome</keyword>
<evidence type="ECO:0000256" key="1">
    <source>
        <dbReference type="ARBA" id="ARBA00022723"/>
    </source>
</evidence>
<evidence type="ECO:0000259" key="2">
    <source>
        <dbReference type="PROSITE" id="PS51819"/>
    </source>
</evidence>
<dbReference type="PANTHER" id="PTHR43048">
    <property type="entry name" value="METHYLMALONYL-COA EPIMERASE"/>
    <property type="match status" value="1"/>
</dbReference>
<evidence type="ECO:0000313" key="3">
    <source>
        <dbReference type="EMBL" id="MBU2669861.1"/>
    </source>
</evidence>
<dbReference type="PANTHER" id="PTHR43048:SF3">
    <property type="entry name" value="METHYLMALONYL-COA EPIMERASE, MITOCHONDRIAL"/>
    <property type="match status" value="1"/>
</dbReference>
<protein>
    <submittedName>
        <fullName evidence="3">VOC family protein</fullName>
    </submittedName>
</protein>
<dbReference type="EMBL" id="JAHKKG010000016">
    <property type="protein sequence ID" value="MBU2669861.1"/>
    <property type="molecule type" value="Genomic_DNA"/>
</dbReference>